<keyword evidence="1" id="KW-1133">Transmembrane helix</keyword>
<evidence type="ECO:0000256" key="1">
    <source>
        <dbReference type="SAM" id="Phobius"/>
    </source>
</evidence>
<protein>
    <recommendedName>
        <fullName evidence="4">Mannosyl-glycoprotein endo-beta-N-acetylglucosamidase-like domain-containing protein</fullName>
    </recommendedName>
</protein>
<evidence type="ECO:0008006" key="4">
    <source>
        <dbReference type="Google" id="ProtNLM"/>
    </source>
</evidence>
<dbReference type="AlphaFoldDB" id="A0A1F7GLC0"/>
<dbReference type="Proteomes" id="UP000176850">
    <property type="component" value="Unassembled WGS sequence"/>
</dbReference>
<feature type="transmembrane region" description="Helical" evidence="1">
    <location>
        <begin position="6"/>
        <end position="28"/>
    </location>
</feature>
<keyword evidence="1" id="KW-0812">Transmembrane</keyword>
<evidence type="ECO:0000313" key="3">
    <source>
        <dbReference type="Proteomes" id="UP000176850"/>
    </source>
</evidence>
<evidence type="ECO:0000313" key="2">
    <source>
        <dbReference type="EMBL" id="OGK19614.1"/>
    </source>
</evidence>
<gene>
    <name evidence="2" type="ORF">A2799_04595</name>
</gene>
<name>A0A1F7GLC0_9BACT</name>
<accession>A0A1F7GLC0</accession>
<keyword evidence="1" id="KW-0472">Membrane</keyword>
<organism evidence="2 3">
    <name type="scientific">Candidatus Roizmanbacteria bacterium RIFCSPHIGHO2_01_FULL_39_24</name>
    <dbReference type="NCBI Taxonomy" id="1802032"/>
    <lineage>
        <taxon>Bacteria</taxon>
        <taxon>Candidatus Roizmaniibacteriota</taxon>
    </lineage>
</organism>
<reference evidence="2 3" key="1">
    <citation type="journal article" date="2016" name="Nat. Commun.">
        <title>Thousands of microbial genomes shed light on interconnected biogeochemical processes in an aquifer system.</title>
        <authorList>
            <person name="Anantharaman K."/>
            <person name="Brown C.T."/>
            <person name="Hug L.A."/>
            <person name="Sharon I."/>
            <person name="Castelle C.J."/>
            <person name="Probst A.J."/>
            <person name="Thomas B.C."/>
            <person name="Singh A."/>
            <person name="Wilkins M.J."/>
            <person name="Karaoz U."/>
            <person name="Brodie E.L."/>
            <person name="Williams K.H."/>
            <person name="Hubbard S.S."/>
            <person name="Banfield J.F."/>
        </authorList>
    </citation>
    <scope>NUCLEOTIDE SEQUENCE [LARGE SCALE GENOMIC DNA]</scope>
</reference>
<proteinExistence type="predicted"/>
<dbReference type="EMBL" id="MFZH01000008">
    <property type="protein sequence ID" value="OGK19614.1"/>
    <property type="molecule type" value="Genomic_DNA"/>
</dbReference>
<comment type="caution">
    <text evidence="2">The sequence shown here is derived from an EMBL/GenBank/DDBJ whole genome shotgun (WGS) entry which is preliminary data.</text>
</comment>
<sequence length="200" mass="22595">MHSKKALILTSIFALLFFLNFALIFTYYSTSRIHTKQQELLSQIDSIAQNPNRQFTLSAAPLVLGTISDEVKVADGRAANLKNFFRQYNSPLFDFTEDLVRIQDKYGIDYRVLPAIAMQESEGCKKIPPGSHNCWGWGIYGDQVMMFSSYPEAMETVAAGLKRDYVDSGLITASAIMERYTPSSRGSWAYAVNFFLKILE</sequence>